<gene>
    <name evidence="9" type="ORF">MetfoDRAFT_0984</name>
</gene>
<evidence type="ECO:0000256" key="1">
    <source>
        <dbReference type="ARBA" id="ARBA00004651"/>
    </source>
</evidence>
<dbReference type="Pfam" id="PF00528">
    <property type="entry name" value="BPD_transp_1"/>
    <property type="match status" value="1"/>
</dbReference>
<evidence type="ECO:0000313" key="10">
    <source>
        <dbReference type="Proteomes" id="UP000003706"/>
    </source>
</evidence>
<keyword evidence="10" id="KW-1185">Reference proteome</keyword>
<feature type="domain" description="ABC transmembrane type-1" evidence="8">
    <location>
        <begin position="75"/>
        <end position="256"/>
    </location>
</feature>
<keyword evidence="6 7" id="KW-0472">Membrane</keyword>
<feature type="transmembrane region" description="Helical" evidence="7">
    <location>
        <begin position="84"/>
        <end position="105"/>
    </location>
</feature>
<evidence type="ECO:0000313" key="9">
    <source>
        <dbReference type="EMBL" id="EHP86696.1"/>
    </source>
</evidence>
<dbReference type="GO" id="GO:0055085">
    <property type="term" value="P:transmembrane transport"/>
    <property type="evidence" value="ECO:0007669"/>
    <property type="project" value="InterPro"/>
</dbReference>
<dbReference type="GO" id="GO:0005886">
    <property type="term" value="C:plasma membrane"/>
    <property type="evidence" value="ECO:0007669"/>
    <property type="project" value="UniProtKB-SubCell"/>
</dbReference>
<proteinExistence type="inferred from homology"/>
<reference evidence="9 10" key="1">
    <citation type="submission" date="2011-09" db="EMBL/GenBank/DDBJ databases">
        <title>The draft genome of Methanotorris formicicus Mc-S-70.</title>
        <authorList>
            <consortium name="US DOE Joint Genome Institute (JGI-PGF)"/>
            <person name="Lucas S."/>
            <person name="Han J."/>
            <person name="Lapidus A."/>
            <person name="Cheng J.-F."/>
            <person name="Goodwin L."/>
            <person name="Pitluck S."/>
            <person name="Peters L."/>
            <person name="Land M.L."/>
            <person name="Hauser L."/>
            <person name="Sieprawska-Lupa M."/>
            <person name="Takai K."/>
            <person name="Miyazaki J."/>
            <person name="Whitman W."/>
            <person name="Woyke T.J."/>
        </authorList>
    </citation>
    <scope>NUCLEOTIDE SEQUENCE [LARGE SCALE GENOMIC DNA]</scope>
    <source>
        <strain evidence="9 10">Mc-S-70</strain>
    </source>
</reference>
<keyword evidence="4 7" id="KW-0812">Transmembrane</keyword>
<evidence type="ECO:0000256" key="4">
    <source>
        <dbReference type="ARBA" id="ARBA00022692"/>
    </source>
</evidence>
<dbReference type="CDD" id="cd06261">
    <property type="entry name" value="TM_PBP2"/>
    <property type="match status" value="1"/>
</dbReference>
<feature type="transmembrane region" description="Helical" evidence="7">
    <location>
        <begin position="21"/>
        <end position="42"/>
    </location>
</feature>
<dbReference type="InterPro" id="IPR000515">
    <property type="entry name" value="MetI-like"/>
</dbReference>
<sequence length="271" mass="29622">MLFTAIYKNCNIKNGRGIMKLLRNLLLPILGVILWEIFAIYLNNPVIIPRVESVLNVLFHPWEGILGTGNLVENTVISIKRVISGFIVAGCVAIPLGILMGYYSFVNDLFDTVIELLRPIPPLAWVPLALAWFGIGEASMLFIIFIGAFFPILINTISGVKGVPKPLIEAALTLGAKSKDILIKVVIPASSPSILTGLRVGAGIAWMCVVAAEMLPGSDAGLGYLIMYAYSLSRMDVVIAAMAVIGLIGLILDRGLRFIEDRYFKWRSMMK</sequence>
<evidence type="ECO:0000256" key="7">
    <source>
        <dbReference type="RuleBase" id="RU363032"/>
    </source>
</evidence>
<evidence type="ECO:0000256" key="2">
    <source>
        <dbReference type="ARBA" id="ARBA00022448"/>
    </source>
</evidence>
<comment type="similarity">
    <text evidence="7">Belongs to the binding-protein-dependent transport system permease family.</text>
</comment>
<evidence type="ECO:0000256" key="6">
    <source>
        <dbReference type="ARBA" id="ARBA00023136"/>
    </source>
</evidence>
<dbReference type="Gene3D" id="1.10.3720.10">
    <property type="entry name" value="MetI-like"/>
    <property type="match status" value="1"/>
</dbReference>
<organism evidence="9 10">
    <name type="scientific">Methanotorris formicicus Mc-S-70</name>
    <dbReference type="NCBI Taxonomy" id="647171"/>
    <lineage>
        <taxon>Archaea</taxon>
        <taxon>Methanobacteriati</taxon>
        <taxon>Methanobacteriota</taxon>
        <taxon>Methanomada group</taxon>
        <taxon>Methanococci</taxon>
        <taxon>Methanococcales</taxon>
        <taxon>Methanocaldococcaceae</taxon>
        <taxon>Methanotorris</taxon>
    </lineage>
</organism>
<feature type="transmembrane region" description="Helical" evidence="7">
    <location>
        <begin position="54"/>
        <end position="72"/>
    </location>
</feature>
<dbReference type="PATRIC" id="fig|647171.4.peg.963"/>
<dbReference type="InterPro" id="IPR035906">
    <property type="entry name" value="MetI-like_sf"/>
</dbReference>
<name>H1KYW1_9EURY</name>
<dbReference type="FunFam" id="1.10.3720.10:FF:000003">
    <property type="entry name" value="Aliphatic sulfonate ABC transporter permease"/>
    <property type="match status" value="1"/>
</dbReference>
<feature type="transmembrane region" description="Helical" evidence="7">
    <location>
        <begin position="232"/>
        <end position="252"/>
    </location>
</feature>
<keyword evidence="5 7" id="KW-1133">Transmembrane helix</keyword>
<comment type="subcellular location">
    <subcellularLocation>
        <location evidence="1 7">Cell membrane</location>
        <topology evidence="1 7">Multi-pass membrane protein</topology>
    </subcellularLocation>
</comment>
<feature type="transmembrane region" description="Helical" evidence="7">
    <location>
        <begin position="194"/>
        <end position="212"/>
    </location>
</feature>
<dbReference type="EMBL" id="AGJL01000021">
    <property type="protein sequence ID" value="EHP86696.1"/>
    <property type="molecule type" value="Genomic_DNA"/>
</dbReference>
<dbReference type="STRING" id="647171.MetfoDRAFT_0984"/>
<dbReference type="SUPFAM" id="SSF161098">
    <property type="entry name" value="MetI-like"/>
    <property type="match status" value="1"/>
</dbReference>
<feature type="transmembrane region" description="Helical" evidence="7">
    <location>
        <begin position="125"/>
        <end position="154"/>
    </location>
</feature>
<keyword evidence="3" id="KW-1003">Cell membrane</keyword>
<dbReference type="PANTHER" id="PTHR30151:SF0">
    <property type="entry name" value="ABC TRANSPORTER PERMEASE PROTEIN MJ0413-RELATED"/>
    <property type="match status" value="1"/>
</dbReference>
<accession>H1KYW1</accession>
<evidence type="ECO:0000259" key="8">
    <source>
        <dbReference type="PROSITE" id="PS50928"/>
    </source>
</evidence>
<comment type="caution">
    <text evidence="9">The sequence shown here is derived from an EMBL/GenBank/DDBJ whole genome shotgun (WGS) entry which is preliminary data.</text>
</comment>
<dbReference type="PROSITE" id="PS50928">
    <property type="entry name" value="ABC_TM1"/>
    <property type="match status" value="1"/>
</dbReference>
<keyword evidence="2 7" id="KW-0813">Transport</keyword>
<dbReference type="PANTHER" id="PTHR30151">
    <property type="entry name" value="ALKANE SULFONATE ABC TRANSPORTER-RELATED, MEMBRANE SUBUNIT"/>
    <property type="match status" value="1"/>
</dbReference>
<dbReference type="AlphaFoldDB" id="H1KYW1"/>
<evidence type="ECO:0000256" key="3">
    <source>
        <dbReference type="ARBA" id="ARBA00022475"/>
    </source>
</evidence>
<dbReference type="Proteomes" id="UP000003706">
    <property type="component" value="Unassembled WGS sequence"/>
</dbReference>
<protein>
    <submittedName>
        <fullName evidence="9">Binding-protein-dependent transport systems inner membrane component</fullName>
    </submittedName>
</protein>
<evidence type="ECO:0000256" key="5">
    <source>
        <dbReference type="ARBA" id="ARBA00022989"/>
    </source>
</evidence>